<evidence type="ECO:0000256" key="9">
    <source>
        <dbReference type="SAM" id="MobiDB-lite"/>
    </source>
</evidence>
<accession>A0A3B4CJY6</accession>
<dbReference type="GO" id="GO:0051301">
    <property type="term" value="P:cell division"/>
    <property type="evidence" value="ECO:0007669"/>
    <property type="project" value="UniProtKB-KW"/>
</dbReference>
<reference evidence="10 11" key="1">
    <citation type="submission" date="2020-10" db="EMBL/GenBank/DDBJ databases">
        <title>Pygocentrus nattereri (red-bellied piranha) genome, fPygNat1, primary haplotype.</title>
        <authorList>
            <person name="Myers G."/>
            <person name="Meyer A."/>
            <person name="Karagic N."/>
            <person name="Pippel M."/>
            <person name="Winkler S."/>
            <person name="Tracey A."/>
            <person name="Wood J."/>
            <person name="Formenti G."/>
            <person name="Howe K."/>
            <person name="Fedrigo O."/>
            <person name="Jarvis E.D."/>
        </authorList>
    </citation>
    <scope>NUCLEOTIDE SEQUENCE [LARGE SCALE GENOMIC DNA]</scope>
</reference>
<dbReference type="GO" id="GO:0043515">
    <property type="term" value="F:kinetochore binding"/>
    <property type="evidence" value="ECO:0007669"/>
    <property type="project" value="UniProtKB-UniRule"/>
</dbReference>
<comment type="subcellular location">
    <subcellularLocation>
        <location evidence="8">Chromosome</location>
        <location evidence="8">Centromere</location>
        <location evidence="8">Kinetochore</location>
    </subcellularLocation>
</comment>
<feature type="coiled-coil region" evidence="8">
    <location>
        <begin position="239"/>
        <end position="312"/>
    </location>
</feature>
<comment type="function">
    <text evidence="8">Required for the localization of dynein and dynactin to the mitotic kintochore. Dynein is believed to control the initial lateral interaction between the kinetochore and spindle microtubules and to facilitate the subsequent formation of end-on kinetochore-microtubule attachments mediated by the NDC80 complex.</text>
</comment>
<evidence type="ECO:0000256" key="5">
    <source>
        <dbReference type="ARBA" id="ARBA00023054"/>
    </source>
</evidence>
<dbReference type="GO" id="GO:0007080">
    <property type="term" value="P:mitotic metaphase chromosome alignment"/>
    <property type="evidence" value="ECO:0007669"/>
    <property type="project" value="TreeGrafter"/>
</dbReference>
<name>A0A3B4CJY6_PYGNA</name>
<keyword evidence="5 8" id="KW-0175">Coiled coil</keyword>
<keyword evidence="4 8" id="KW-0995">Kinetochore</keyword>
<evidence type="ECO:0000256" key="7">
    <source>
        <dbReference type="ARBA" id="ARBA00023328"/>
    </source>
</evidence>
<dbReference type="PANTHER" id="PTHR32123">
    <property type="entry name" value="BICD FAMILY-LIKE CARGO ADAPTER"/>
    <property type="match status" value="1"/>
</dbReference>
<keyword evidence="7 8" id="KW-0137">Centromere</keyword>
<keyword evidence="11" id="KW-1185">Reference proteome</keyword>
<dbReference type="GO" id="GO:0000132">
    <property type="term" value="P:establishment of mitotic spindle orientation"/>
    <property type="evidence" value="ECO:0007669"/>
    <property type="project" value="TreeGrafter"/>
</dbReference>
<gene>
    <name evidence="8 10" type="primary">SPDL1</name>
    <name evidence="8" type="synonym">CCDC99</name>
</gene>
<dbReference type="PANTHER" id="PTHR32123:SF9">
    <property type="entry name" value="PROTEIN SPINDLY"/>
    <property type="match status" value="1"/>
</dbReference>
<comment type="similarity">
    <text evidence="8">Belongs to the Spindly family.</text>
</comment>
<evidence type="ECO:0000256" key="2">
    <source>
        <dbReference type="ARBA" id="ARBA00022618"/>
    </source>
</evidence>
<dbReference type="InterPro" id="IPR028593">
    <property type="entry name" value="SPDLY_chordates"/>
</dbReference>
<reference evidence="10" key="3">
    <citation type="submission" date="2025-09" db="UniProtKB">
        <authorList>
            <consortium name="Ensembl"/>
        </authorList>
    </citation>
    <scope>IDENTIFICATION</scope>
</reference>
<dbReference type="GO" id="GO:0000922">
    <property type="term" value="C:spindle pole"/>
    <property type="evidence" value="ECO:0007669"/>
    <property type="project" value="TreeGrafter"/>
</dbReference>
<dbReference type="AlphaFoldDB" id="A0A3B4CJY6"/>
<dbReference type="GO" id="GO:0034501">
    <property type="term" value="P:protein localization to kinetochore"/>
    <property type="evidence" value="ECO:0007669"/>
    <property type="project" value="UniProtKB-UniRule"/>
</dbReference>
<keyword evidence="1 8" id="KW-0158">Chromosome</keyword>
<dbReference type="HAMAP" id="MF_03041">
    <property type="entry name" value="SPDLY"/>
    <property type="match status" value="1"/>
</dbReference>
<feature type="region of interest" description="Disordered" evidence="9">
    <location>
        <begin position="468"/>
        <end position="505"/>
    </location>
</feature>
<evidence type="ECO:0000256" key="6">
    <source>
        <dbReference type="ARBA" id="ARBA00023306"/>
    </source>
</evidence>
<keyword evidence="2 8" id="KW-0132">Cell division</keyword>
<evidence type="ECO:0000256" key="3">
    <source>
        <dbReference type="ARBA" id="ARBA00022776"/>
    </source>
</evidence>
<protein>
    <recommendedName>
        <fullName evidence="8">Protein Spindly</fullName>
    </recommendedName>
    <alternativeName>
        <fullName evidence="8">Coiled-coil domain-containing protein 99</fullName>
    </alternativeName>
    <alternativeName>
        <fullName evidence="8">Spindle apparatus coiled-coil domain-containing protein 1</fullName>
    </alternativeName>
</protein>
<dbReference type="Ensembl" id="ENSPNAT00000019563.2">
    <property type="protein sequence ID" value="ENSPNAP00000012327.2"/>
    <property type="gene ID" value="ENSPNAG00000018057.2"/>
</dbReference>
<keyword evidence="6 8" id="KW-0131">Cell cycle</keyword>
<evidence type="ECO:0000313" key="10">
    <source>
        <dbReference type="Ensembl" id="ENSPNAP00000012327.2"/>
    </source>
</evidence>
<dbReference type="GeneTree" id="ENSGT00510000047951"/>
<organism evidence="10 11">
    <name type="scientific">Pygocentrus nattereri</name>
    <name type="common">Red-bellied piranha</name>
    <dbReference type="NCBI Taxonomy" id="42514"/>
    <lineage>
        <taxon>Eukaryota</taxon>
        <taxon>Metazoa</taxon>
        <taxon>Chordata</taxon>
        <taxon>Craniata</taxon>
        <taxon>Vertebrata</taxon>
        <taxon>Euteleostomi</taxon>
        <taxon>Actinopterygii</taxon>
        <taxon>Neopterygii</taxon>
        <taxon>Teleostei</taxon>
        <taxon>Ostariophysi</taxon>
        <taxon>Characiformes</taxon>
        <taxon>Characoidei</taxon>
        <taxon>Pygocentrus</taxon>
    </lineage>
</organism>
<evidence type="ECO:0000313" key="11">
    <source>
        <dbReference type="Proteomes" id="UP001501920"/>
    </source>
</evidence>
<evidence type="ECO:0000256" key="4">
    <source>
        <dbReference type="ARBA" id="ARBA00022838"/>
    </source>
</evidence>
<dbReference type="OrthoDB" id="2121607at2759"/>
<dbReference type="InterPro" id="IPR051149">
    <property type="entry name" value="Spindly/BICDR_Dynein_Adapter"/>
</dbReference>
<evidence type="ECO:0000256" key="1">
    <source>
        <dbReference type="ARBA" id="ARBA00022454"/>
    </source>
</evidence>
<evidence type="ECO:0000256" key="8">
    <source>
        <dbReference type="HAMAP-Rule" id="MF_03041"/>
    </source>
</evidence>
<dbReference type="STRING" id="42514.ENSPNAP00000012327"/>
<dbReference type="GO" id="GO:0007094">
    <property type="term" value="P:mitotic spindle assembly checkpoint signaling"/>
    <property type="evidence" value="ECO:0007669"/>
    <property type="project" value="InterPro"/>
</dbReference>
<keyword evidence="3 8" id="KW-0498">Mitosis</keyword>
<feature type="coiled-coil region" evidence="8">
    <location>
        <begin position="343"/>
        <end position="370"/>
    </location>
</feature>
<dbReference type="Proteomes" id="UP001501920">
    <property type="component" value="Chromosome 8"/>
</dbReference>
<feature type="coiled-coil region" evidence="8">
    <location>
        <begin position="8"/>
        <end position="60"/>
    </location>
</feature>
<reference evidence="10" key="2">
    <citation type="submission" date="2025-08" db="UniProtKB">
        <authorList>
            <consortium name="Ensembl"/>
        </authorList>
    </citation>
    <scope>IDENTIFICATION</scope>
</reference>
<proteinExistence type="inferred from homology"/>
<sequence length="605" mass="70263">MSATDGEIQTLRQKVEETEVALQKAAQYGLQLLDDKMDLQNKLEEQRIEMTAVIEVLEQEKYSLQREVELKGRMLDSLHSEFDYVKNQQKHLLEQQQTMLERNHAVELCDFKSKVEKIKADLDEARLLEKQMRHKLELQSQTLSCKTEELRKLMECSHDTRSSEIAELQMKKMDLESSVVKAYYLELRSLCVCVCVCLCVFFLKTTLKRELQESDYKGQQLQLTVTIIQRQLEAMTSLKEEKDKEVESLYNALEKSREANQDLQIQLEQALQQMQDPNSKGNSLFSEVEDRRVEMERQLISVKVQYQSLQKQHAFTKQQMLRMKVQISNLMQLQGVRADPAQLERLQFMLSEKNSEIETLMRKVQQLEKVEVKFCSRQFYPNEFVDETYYTDLLKMQLSSSKKVAETLKDELSMARLKALSESHRVLELERKLFGAENALKQGQSDNIKLQVKLEELQMKYEPEAVNRARAQKRKREKFPANPPEERSDHCTMETPATDNNPVKIPDMTAETPPCSTKNPPAKAQAPDCSSVLLDGSKCVRICEDTQISLPEPPKSSVADCSSMAEQQILKCDEEQENWRAVERKYHMPVHVDPENTMERQCAQQ</sequence>
<dbReference type="GO" id="GO:0000940">
    <property type="term" value="C:outer kinetochore"/>
    <property type="evidence" value="ECO:0007669"/>
    <property type="project" value="UniProtKB-UniRule"/>
</dbReference>
<dbReference type="OMA" id="KQHAFTK"/>